<evidence type="ECO:0000259" key="1">
    <source>
        <dbReference type="Pfam" id="PF00535"/>
    </source>
</evidence>
<dbReference type="SUPFAM" id="SSF53756">
    <property type="entry name" value="UDP-Glycosyltransferase/glycogen phosphorylase"/>
    <property type="match status" value="1"/>
</dbReference>
<feature type="domain" description="Glycosyltransferase 2-like" evidence="1">
    <location>
        <begin position="15"/>
        <end position="148"/>
    </location>
</feature>
<dbReference type="CDD" id="cd00761">
    <property type="entry name" value="Glyco_tranf_GTA_type"/>
    <property type="match status" value="1"/>
</dbReference>
<reference evidence="2 3" key="1">
    <citation type="submission" date="2024-10" db="EMBL/GenBank/DDBJ databases">
        <title>The Natural Products Discovery Center: Release of the First 8490 Sequenced Strains for Exploring Actinobacteria Biosynthetic Diversity.</title>
        <authorList>
            <person name="Kalkreuter E."/>
            <person name="Kautsar S.A."/>
            <person name="Yang D."/>
            <person name="Bader C.D."/>
            <person name="Teijaro C.N."/>
            <person name="Fluegel L."/>
            <person name="Davis C.M."/>
            <person name="Simpson J.R."/>
            <person name="Lauterbach L."/>
            <person name="Steele A.D."/>
            <person name="Gui C."/>
            <person name="Meng S."/>
            <person name="Li G."/>
            <person name="Viehrig K."/>
            <person name="Ye F."/>
            <person name="Su P."/>
            <person name="Kiefer A.F."/>
            <person name="Nichols A."/>
            <person name="Cepeda A.J."/>
            <person name="Yan W."/>
            <person name="Fan B."/>
            <person name="Jiang Y."/>
            <person name="Adhikari A."/>
            <person name="Zheng C.-J."/>
            <person name="Schuster L."/>
            <person name="Cowan T.M."/>
            <person name="Smanski M.J."/>
            <person name="Chevrette M.G."/>
            <person name="De Carvalho L.P.S."/>
            <person name="Shen B."/>
        </authorList>
    </citation>
    <scope>NUCLEOTIDE SEQUENCE [LARGE SCALE GENOMIC DNA]</scope>
    <source>
        <strain evidence="2 3">NPDC019481</strain>
    </source>
</reference>
<dbReference type="PANTHER" id="PTHR22916:SF3">
    <property type="entry name" value="UDP-GLCNAC:BETAGAL BETA-1,3-N-ACETYLGLUCOSAMINYLTRANSFERASE-LIKE PROTEIN 1"/>
    <property type="match status" value="1"/>
</dbReference>
<comment type="caution">
    <text evidence="2">The sequence shown here is derived from an EMBL/GenBank/DDBJ whole genome shotgun (WGS) entry which is preliminary data.</text>
</comment>
<gene>
    <name evidence="2" type="ORF">ACH47X_00050</name>
</gene>
<dbReference type="PANTHER" id="PTHR22916">
    <property type="entry name" value="GLYCOSYLTRANSFERASE"/>
    <property type="match status" value="1"/>
</dbReference>
<dbReference type="EC" id="2.4.-.-" evidence="2"/>
<dbReference type="Pfam" id="PF00535">
    <property type="entry name" value="Glycos_transf_2"/>
    <property type="match status" value="1"/>
</dbReference>
<dbReference type="Proteomes" id="UP001611580">
    <property type="component" value="Unassembled WGS sequence"/>
</dbReference>
<dbReference type="GO" id="GO:0016757">
    <property type="term" value="F:glycosyltransferase activity"/>
    <property type="evidence" value="ECO:0007669"/>
    <property type="project" value="UniProtKB-KW"/>
</dbReference>
<name>A0ABW7XD13_9MICO</name>
<keyword evidence="3" id="KW-1185">Reference proteome</keyword>
<organism evidence="2 3">
    <name type="scientific">Promicromonospora kroppenstedtii</name>
    <dbReference type="NCBI Taxonomy" id="440482"/>
    <lineage>
        <taxon>Bacteria</taxon>
        <taxon>Bacillati</taxon>
        <taxon>Actinomycetota</taxon>
        <taxon>Actinomycetes</taxon>
        <taxon>Micrococcales</taxon>
        <taxon>Promicromonosporaceae</taxon>
        <taxon>Promicromonospora</taxon>
    </lineage>
</organism>
<keyword evidence="2" id="KW-0808">Transferase</keyword>
<accession>A0ABW7XD13</accession>
<evidence type="ECO:0000313" key="3">
    <source>
        <dbReference type="Proteomes" id="UP001611580"/>
    </source>
</evidence>
<dbReference type="EMBL" id="JBIRYI010000001">
    <property type="protein sequence ID" value="MFI2485265.1"/>
    <property type="molecule type" value="Genomic_DNA"/>
</dbReference>
<proteinExistence type="predicted"/>
<dbReference type="InterPro" id="IPR001173">
    <property type="entry name" value="Glyco_trans_2-like"/>
</dbReference>
<dbReference type="RefSeq" id="WP_397400242.1">
    <property type="nucleotide sequence ID" value="NZ_JBIRYI010000001.1"/>
</dbReference>
<keyword evidence="2" id="KW-0328">Glycosyltransferase</keyword>
<evidence type="ECO:0000313" key="2">
    <source>
        <dbReference type="EMBL" id="MFI2485265.1"/>
    </source>
</evidence>
<sequence length="663" mass="75114">MEARTAAGLSDVRLSIIIPAYNAEATLRSALSSVSKLDEHGVDYEVVVVDDRSTDSTVEVAEHLSSGRPSWRVVRLPKNTGSPSGPRNGGVDAARGEFVYFHDADDELLAAGVAAALDVAVRKGSDLVRGPLLVRDDMGETYVGNRLADAVEDGDRERLIERIFAEQSTTPPAIIRRQLLVNHQIRWDPDVRMGEDTLFLAEVALRADSIHYSDAPLYVYDRRLRDARSSTQAYDDAALRNHLHVWTSVQGLLAERGIDYLAGRGRIGVREALVALYTRRSGSIARDTFVRLKDFLRRYDGVLGADTFKPRIQEIYRTARDGAYEAFCDVITPRLLVAGYDLKFIMGALPRLGDDFVTMVDEWEGHDRHDAKRSERLLAWADIVFCDWLLGNATWYARQVRPEQVLVVRGHRFELERNFGFDPVLDRVDRFYSVSVKTLEDFLQVFPIPRSRARLLPNWVDVDSYAVADDPERVYRLAIVGAVPERKGMLRALQVLADLRTSDERFHLHVYGKAAHEVDWIWKDDSEREYFERCDRFVEQHELTAAITYHGWADMRSELATMGWVLSTSEDESFHLAPAEGFAAGGQGLVLDWPGAEYVYPPRFVFPSVDEMVSYVEKNLNADTYAEGAAEGREFVVENYDLERFAERLTVDLNALLTRRSTR</sequence>
<dbReference type="InterPro" id="IPR029044">
    <property type="entry name" value="Nucleotide-diphossugar_trans"/>
</dbReference>
<dbReference type="Gene3D" id="3.90.550.10">
    <property type="entry name" value="Spore Coat Polysaccharide Biosynthesis Protein SpsA, Chain A"/>
    <property type="match status" value="1"/>
</dbReference>
<dbReference type="Gene3D" id="3.40.50.2000">
    <property type="entry name" value="Glycogen Phosphorylase B"/>
    <property type="match status" value="1"/>
</dbReference>
<protein>
    <submittedName>
        <fullName evidence="2">Glycosyltransferase</fullName>
        <ecNumber evidence="2">2.4.-.-</ecNumber>
    </submittedName>
</protein>
<dbReference type="SUPFAM" id="SSF53448">
    <property type="entry name" value="Nucleotide-diphospho-sugar transferases"/>
    <property type="match status" value="1"/>
</dbReference>